<gene>
    <name evidence="3" type="ORF">NP493_555g01065</name>
</gene>
<evidence type="ECO:0000256" key="2">
    <source>
        <dbReference type="SAM" id="Phobius"/>
    </source>
</evidence>
<feature type="transmembrane region" description="Helical" evidence="2">
    <location>
        <begin position="60"/>
        <end position="78"/>
    </location>
</feature>
<organism evidence="3 4">
    <name type="scientific">Ridgeia piscesae</name>
    <name type="common">Tubeworm</name>
    <dbReference type="NCBI Taxonomy" id="27915"/>
    <lineage>
        <taxon>Eukaryota</taxon>
        <taxon>Metazoa</taxon>
        <taxon>Spiralia</taxon>
        <taxon>Lophotrochozoa</taxon>
        <taxon>Annelida</taxon>
        <taxon>Polychaeta</taxon>
        <taxon>Sedentaria</taxon>
        <taxon>Canalipalpata</taxon>
        <taxon>Sabellida</taxon>
        <taxon>Siboglinidae</taxon>
        <taxon>Ridgeia</taxon>
    </lineage>
</organism>
<evidence type="ECO:0000313" key="3">
    <source>
        <dbReference type="EMBL" id="KAK2178197.1"/>
    </source>
</evidence>
<comment type="caution">
    <text evidence="3">The sequence shown here is derived from an EMBL/GenBank/DDBJ whole genome shotgun (WGS) entry which is preliminary data.</text>
</comment>
<dbReference type="AlphaFoldDB" id="A0AAD9KVA8"/>
<keyword evidence="2" id="KW-0812">Transmembrane</keyword>
<protein>
    <submittedName>
        <fullName evidence="3">Uncharacterized protein</fullName>
    </submittedName>
</protein>
<sequence length="81" mass="8604">MQADDMMVRHDSERRGSGGGPAGSSSDDSDYADGRSGSGSGDRDDDYWNGRTTRWQHTPLASIAIATFVSLLLARVNALTG</sequence>
<name>A0AAD9KVA8_RIDPI</name>
<keyword evidence="2" id="KW-1133">Transmembrane helix</keyword>
<reference evidence="3" key="1">
    <citation type="journal article" date="2023" name="Mol. Biol. Evol.">
        <title>Third-Generation Sequencing Reveals the Adaptive Role of the Epigenome in Three Deep-Sea Polychaetes.</title>
        <authorList>
            <person name="Perez M."/>
            <person name="Aroh O."/>
            <person name="Sun Y."/>
            <person name="Lan Y."/>
            <person name="Juniper S.K."/>
            <person name="Young C.R."/>
            <person name="Angers B."/>
            <person name="Qian P.Y."/>
        </authorList>
    </citation>
    <scope>NUCLEOTIDE SEQUENCE</scope>
    <source>
        <strain evidence="3">R07B-5</strain>
    </source>
</reference>
<dbReference type="EMBL" id="JAODUO010000555">
    <property type="protein sequence ID" value="KAK2178197.1"/>
    <property type="molecule type" value="Genomic_DNA"/>
</dbReference>
<feature type="region of interest" description="Disordered" evidence="1">
    <location>
        <begin position="1"/>
        <end position="51"/>
    </location>
</feature>
<evidence type="ECO:0000313" key="4">
    <source>
        <dbReference type="Proteomes" id="UP001209878"/>
    </source>
</evidence>
<accession>A0AAD9KVA8</accession>
<keyword evidence="2" id="KW-0472">Membrane</keyword>
<feature type="compositionally biased region" description="Basic and acidic residues" evidence="1">
    <location>
        <begin position="1"/>
        <end position="16"/>
    </location>
</feature>
<dbReference type="Proteomes" id="UP001209878">
    <property type="component" value="Unassembled WGS sequence"/>
</dbReference>
<evidence type="ECO:0000256" key="1">
    <source>
        <dbReference type="SAM" id="MobiDB-lite"/>
    </source>
</evidence>
<proteinExistence type="predicted"/>
<keyword evidence="4" id="KW-1185">Reference proteome</keyword>